<dbReference type="Pfam" id="PF19289">
    <property type="entry name" value="PmbA_TldD_3rd"/>
    <property type="match status" value="1"/>
</dbReference>
<keyword evidence="2" id="KW-0378">Hydrolase</keyword>
<dbReference type="PANTHER" id="PTHR43421">
    <property type="entry name" value="METALLOPROTEASE PMBA"/>
    <property type="match status" value="1"/>
</dbReference>
<dbReference type="AlphaFoldDB" id="A0A1S8L4W1"/>
<dbReference type="GO" id="GO:0005829">
    <property type="term" value="C:cytosol"/>
    <property type="evidence" value="ECO:0007669"/>
    <property type="project" value="TreeGrafter"/>
</dbReference>
<dbReference type="EC" id="3.4.-.-" evidence="2"/>
<dbReference type="InterPro" id="IPR045570">
    <property type="entry name" value="Metalloprtase-TldD/E_cen_dom"/>
</dbReference>
<accession>A0A1S8L4W1</accession>
<protein>
    <submittedName>
        <fullName evidence="2">Metalloprotease PmbA</fullName>
        <ecNumber evidence="2">3.4.-.-</ecNumber>
    </submittedName>
</protein>
<dbReference type="GO" id="GO:0006508">
    <property type="term" value="P:proteolysis"/>
    <property type="evidence" value="ECO:0007669"/>
    <property type="project" value="InterPro"/>
</dbReference>
<dbReference type="STRING" id="84029.CROST_25610"/>
<evidence type="ECO:0000313" key="2">
    <source>
        <dbReference type="EMBL" id="URZ11707.1"/>
    </source>
</evidence>
<dbReference type="EMBL" id="CP096983">
    <property type="protein sequence ID" value="URZ11707.1"/>
    <property type="molecule type" value="Genomic_DNA"/>
</dbReference>
<dbReference type="Pfam" id="PF01523">
    <property type="entry name" value="PmbA_TldD_1st"/>
    <property type="match status" value="1"/>
</dbReference>
<keyword evidence="2" id="KW-0645">Protease</keyword>
<evidence type="ECO:0000256" key="1">
    <source>
        <dbReference type="ARBA" id="ARBA00005836"/>
    </source>
</evidence>
<sequence length="454" mass="50170">MDIREFKEKLIEEATKNNISSYELYYEYISNLNIASYNLDIDNYAISKTFGISFRGIYNGKLGMASTEILDDASINFLINAVIDNALNNDSTEKEVIFNGKNQQYHNVDTFNENLASISAKDRLELCLNLSEKAQNYSYDSKFKLKTVMAEVNYVEKEYGIINSEGLNLNYKSNHESSIIEIVLNKGEETNTDYAYAFYKSKSDLNEDELVEKAIKNTIGRFDGETVASGKYKIVIKNSTFALMLRTFWGIFNGENVNKGISLLKGKLEKAVASNSVTLIDNPLLNAINSKPFDAEGVATKENTIIEKGVLKGLFHNIKSAEEDNTVSTGNASKTKYSSSIGVSPTNLYIEKGNKDFDEIVNNVGEGILINDLQGTHSGANVETGDFSLSAKGTLIEKGKLTKAVEQITISGNFYTLIKNIEEAANDLEFYPPNSTGNFGSPSIVVKEISVSGK</sequence>
<dbReference type="RefSeq" id="WP_077834002.1">
    <property type="nucleotide sequence ID" value="NZ_CP096983.1"/>
</dbReference>
<dbReference type="GO" id="GO:0008237">
    <property type="term" value="F:metallopeptidase activity"/>
    <property type="evidence" value="ECO:0007669"/>
    <property type="project" value="UniProtKB-KW"/>
</dbReference>
<dbReference type="Gene3D" id="3.30.2290.10">
    <property type="entry name" value="PmbA/TldD superfamily"/>
    <property type="match status" value="1"/>
</dbReference>
<keyword evidence="3" id="KW-1185">Reference proteome</keyword>
<dbReference type="PANTHER" id="PTHR43421:SF1">
    <property type="entry name" value="METALLOPROTEASE PMBA"/>
    <property type="match status" value="1"/>
</dbReference>
<dbReference type="SUPFAM" id="SSF111283">
    <property type="entry name" value="Putative modulator of DNA gyrase, PmbA/TldD"/>
    <property type="match status" value="1"/>
</dbReference>
<dbReference type="InterPro" id="IPR035068">
    <property type="entry name" value="TldD/PmbA_N"/>
</dbReference>
<gene>
    <name evidence="2" type="primary">pmbA</name>
    <name evidence="2" type="ORF">CROST_024240</name>
</gene>
<dbReference type="InterPro" id="IPR036059">
    <property type="entry name" value="TldD/PmbA_sf"/>
</dbReference>
<proteinExistence type="inferred from homology"/>
<name>A0A1S8L4W1_9CLOT</name>
<reference evidence="2 3" key="1">
    <citation type="submission" date="2022-04" db="EMBL/GenBank/DDBJ databases">
        <title>Genome sequence of C. roseum typestrain.</title>
        <authorList>
            <person name="Poehlein A."/>
            <person name="Schoch T."/>
            <person name="Duerre P."/>
            <person name="Daniel R."/>
        </authorList>
    </citation>
    <scope>NUCLEOTIDE SEQUENCE [LARGE SCALE GENOMIC DNA]</scope>
    <source>
        <strain evidence="2 3">DSM 7320</strain>
    </source>
</reference>
<dbReference type="KEGG" id="crw:CROST_024240"/>
<dbReference type="InterPro" id="IPR045569">
    <property type="entry name" value="Metalloprtase-TldD/E_C"/>
</dbReference>
<organism evidence="2 3">
    <name type="scientific">Clostridium felsineum</name>
    <dbReference type="NCBI Taxonomy" id="36839"/>
    <lineage>
        <taxon>Bacteria</taxon>
        <taxon>Bacillati</taxon>
        <taxon>Bacillota</taxon>
        <taxon>Clostridia</taxon>
        <taxon>Eubacteriales</taxon>
        <taxon>Clostridiaceae</taxon>
        <taxon>Clostridium</taxon>
    </lineage>
</organism>
<dbReference type="InterPro" id="IPR047657">
    <property type="entry name" value="PmbA"/>
</dbReference>
<dbReference type="InterPro" id="IPR002510">
    <property type="entry name" value="Metalloprtase-TldD/E_N"/>
</dbReference>
<comment type="similarity">
    <text evidence="1">Belongs to the peptidase U62 family.</text>
</comment>
<dbReference type="Proteomes" id="UP000190951">
    <property type="component" value="Chromosome"/>
</dbReference>
<evidence type="ECO:0000313" key="3">
    <source>
        <dbReference type="Proteomes" id="UP000190951"/>
    </source>
</evidence>
<keyword evidence="2" id="KW-0482">Metalloprotease</keyword>
<dbReference type="Pfam" id="PF19290">
    <property type="entry name" value="PmbA_TldD_2nd"/>
    <property type="match status" value="1"/>
</dbReference>